<protein>
    <recommendedName>
        <fullName evidence="7">Energy-dependent translational throttle protein EttA</fullName>
        <ecNumber evidence="7">3.6.1.-</ecNumber>
    </recommendedName>
    <alternativeName>
        <fullName evidence="7">Translational regulatory factor EttA</fullName>
    </alternativeName>
</protein>
<dbReference type="Pfam" id="PF00005">
    <property type="entry name" value="ABC_tran"/>
    <property type="match status" value="2"/>
</dbReference>
<dbReference type="SUPFAM" id="SSF52540">
    <property type="entry name" value="P-loop containing nucleoside triphosphate hydrolases"/>
    <property type="match status" value="2"/>
</dbReference>
<feature type="binding site" evidence="7">
    <location>
        <begin position="38"/>
        <end position="45"/>
    </location>
    <ligand>
        <name>ATP</name>
        <dbReference type="ChEBI" id="CHEBI:30616"/>
        <label>1</label>
    </ligand>
</feature>
<evidence type="ECO:0000313" key="9">
    <source>
        <dbReference type="EMBL" id="MFD2798393.1"/>
    </source>
</evidence>
<dbReference type="PANTHER" id="PTHR43858:SF1">
    <property type="entry name" value="ABC TRANSPORTER-RELATED PROTEIN"/>
    <property type="match status" value="1"/>
</dbReference>
<feature type="domain" description="ABC transporter" evidence="8">
    <location>
        <begin position="322"/>
        <end position="539"/>
    </location>
</feature>
<keyword evidence="7" id="KW-0677">Repeat</keyword>
<keyword evidence="7" id="KW-0378">Hydrolase</keyword>
<comment type="subunit">
    <text evidence="7">Monomer. Probably contacts ribosomal proteins L1, L5, L33 and S7, the 16S and 23S rRNA and the P-site containing tRNA(fMet).</text>
</comment>
<evidence type="ECO:0000256" key="6">
    <source>
        <dbReference type="ARBA" id="ARBA00022845"/>
    </source>
</evidence>
<keyword evidence="7" id="KW-0694">RNA-binding</keyword>
<gene>
    <name evidence="7 9" type="primary">ettA</name>
    <name evidence="9" type="ORF">ACFS2C_03185</name>
</gene>
<comment type="subcellular location">
    <subcellularLocation>
        <location evidence="7">Cytoplasm</location>
    </subcellularLocation>
    <text evidence="7">Associates with ribosomes and polysomes.</text>
</comment>
<reference evidence="10" key="1">
    <citation type="journal article" date="2019" name="Int. J. Syst. Evol. Microbiol.">
        <title>The Global Catalogue of Microorganisms (GCM) 10K type strain sequencing project: providing services to taxonomists for standard genome sequencing and annotation.</title>
        <authorList>
            <consortium name="The Broad Institute Genomics Platform"/>
            <consortium name="The Broad Institute Genome Sequencing Center for Infectious Disease"/>
            <person name="Wu L."/>
            <person name="Ma J."/>
        </authorList>
    </citation>
    <scope>NUCLEOTIDE SEQUENCE [LARGE SCALE GENOMIC DNA]</scope>
    <source>
        <strain evidence="10">IBRC-M 10906</strain>
    </source>
</reference>
<evidence type="ECO:0000256" key="1">
    <source>
        <dbReference type="ARBA" id="ARBA00005868"/>
    </source>
</evidence>
<evidence type="ECO:0000256" key="3">
    <source>
        <dbReference type="ARBA" id="ARBA00022730"/>
    </source>
</evidence>
<dbReference type="NCBIfam" id="NF008775">
    <property type="entry name" value="PRK11819.1"/>
    <property type="match status" value="1"/>
</dbReference>
<dbReference type="InterPro" id="IPR032781">
    <property type="entry name" value="ABC_tran_Xtn"/>
</dbReference>
<dbReference type="PANTHER" id="PTHR43858">
    <property type="entry name" value="ENERGY-DEPENDENT TRANSLATIONAL THROTTLE PROTEIN ETTA"/>
    <property type="match status" value="1"/>
</dbReference>
<comment type="caution">
    <text evidence="9">The sequence shown here is derived from an EMBL/GenBank/DDBJ whole genome shotgun (WGS) entry which is preliminary data.</text>
</comment>
<dbReference type="PROSITE" id="PS00211">
    <property type="entry name" value="ABC_TRANSPORTER_1"/>
    <property type="match status" value="2"/>
</dbReference>
<accession>A0ABW5W3C3</accession>
<evidence type="ECO:0000256" key="2">
    <source>
        <dbReference type="ARBA" id="ARBA00022555"/>
    </source>
</evidence>
<feature type="domain" description="ABC transporter" evidence="8">
    <location>
        <begin position="6"/>
        <end position="256"/>
    </location>
</feature>
<keyword evidence="7" id="KW-0648">Protein biosynthesis</keyword>
<dbReference type="NCBIfam" id="TIGR03719">
    <property type="entry name" value="ABC_ABC_ChvD"/>
    <property type="match status" value="1"/>
</dbReference>
<dbReference type="Pfam" id="PF12848">
    <property type="entry name" value="ABC_tran_Xtn"/>
    <property type="match status" value="1"/>
</dbReference>
<evidence type="ECO:0000256" key="7">
    <source>
        <dbReference type="HAMAP-Rule" id="MF_00847"/>
    </source>
</evidence>
<organism evidence="9 10">
    <name type="scientific">Prauserella oleivorans</name>
    <dbReference type="NCBI Taxonomy" id="1478153"/>
    <lineage>
        <taxon>Bacteria</taxon>
        <taxon>Bacillati</taxon>
        <taxon>Actinomycetota</taxon>
        <taxon>Actinomycetes</taxon>
        <taxon>Pseudonocardiales</taxon>
        <taxon>Pseudonocardiaceae</taxon>
        <taxon>Prauserella</taxon>
    </lineage>
</organism>
<sequence>MAEFIYTMKKVRKTVGDKVILDDVSTAFYPGAKIGVVGPNGAGKSTVLRIMAGLDQPSNGEAFLQPGASVGILLQEPPLNEEKTVRGNVEEGLGEIKVKLDRFNQIAEQMATDYSDELMEEMGRLQEELDHADAWELDSQLEQAMDALRCPPGDEPVTHLSGGERRRVALCKLLLSKPDLLLLDEPTNHLDAESVLWLEQFLASYPGAVLAVTHDRYFLDNVAQWIMELDRGRVVGYEGNYSTYLEKKRERLEVQGKKDAKLAKRLQSELEWVRSNAKARQTKSRSRLERYEQMAAEAEKTRKLDFEEIQIPPGPRLGSVVVEVEHLKKGFDDRLLIDDLSFTLPRNGIVGVIGPNGVGKTTLFKTIVGLEKPDEGSVKIGETVKLSYVDQTREGIDPDKTVWQVVSDGLDYINVGQTEMPSRAYVSAFGFKGPDQQKPAGVLSGGERNRLNLALTLKQGGNLLLLDEPTNDLDVETLSSLENALEQFPGCAVVISHDRWFLDRVATHILAWEGDDTNPAKWFWFEGNFEGYEKNKVERMGPEAARPHRVTHRKLTRD</sequence>
<comment type="caution">
    <text evidence="7">Lacks conserved residue(s) required for the propagation of feature annotation.</text>
</comment>
<dbReference type="InterPro" id="IPR022374">
    <property type="entry name" value="EttA"/>
</dbReference>
<dbReference type="Gene3D" id="3.40.50.300">
    <property type="entry name" value="P-loop containing nucleotide triphosphate hydrolases"/>
    <property type="match status" value="2"/>
</dbReference>
<dbReference type="InterPro" id="IPR003439">
    <property type="entry name" value="ABC_transporter-like_ATP-bd"/>
</dbReference>
<feature type="binding site" evidence="7">
    <location>
        <begin position="354"/>
        <end position="361"/>
    </location>
    <ligand>
        <name>ATP</name>
        <dbReference type="ChEBI" id="CHEBI:30616"/>
        <label>2</label>
    </ligand>
</feature>
<comment type="similarity">
    <text evidence="1 7">Belongs to the ABC transporter superfamily. ABCF family. Translational throttle EttA subfamily.</text>
</comment>
<keyword evidence="4 7" id="KW-0547">Nucleotide-binding</keyword>
<dbReference type="RefSeq" id="WP_377384194.1">
    <property type="nucleotide sequence ID" value="NZ_JBHSAN010000001.1"/>
</dbReference>
<keyword evidence="7" id="KW-0963">Cytoplasm</keyword>
<evidence type="ECO:0000256" key="4">
    <source>
        <dbReference type="ARBA" id="ARBA00022741"/>
    </source>
</evidence>
<dbReference type="InterPro" id="IPR017871">
    <property type="entry name" value="ABC_transporter-like_CS"/>
</dbReference>
<evidence type="ECO:0000256" key="5">
    <source>
        <dbReference type="ARBA" id="ARBA00022840"/>
    </source>
</evidence>
<dbReference type="PROSITE" id="PS50893">
    <property type="entry name" value="ABC_TRANSPORTER_2"/>
    <property type="match status" value="2"/>
</dbReference>
<comment type="catalytic activity">
    <reaction evidence="7">
        <text>ATP + H2O = ADP + phosphate + H(+)</text>
        <dbReference type="Rhea" id="RHEA:13065"/>
        <dbReference type="ChEBI" id="CHEBI:15377"/>
        <dbReference type="ChEBI" id="CHEBI:15378"/>
        <dbReference type="ChEBI" id="CHEBI:30616"/>
        <dbReference type="ChEBI" id="CHEBI:43474"/>
        <dbReference type="ChEBI" id="CHEBI:456216"/>
    </reaction>
</comment>
<keyword evidence="6 7" id="KW-0810">Translation regulation</keyword>
<dbReference type="EC" id="3.6.1.-" evidence="7"/>
<dbReference type="InterPro" id="IPR027417">
    <property type="entry name" value="P-loop_NTPase"/>
</dbReference>
<comment type="domain">
    <text evidence="7">The arm domain is inserted in the first ABC transporter domain. Probably contacts ribosomal protein L1.</text>
</comment>
<dbReference type="EMBL" id="JBHUOF010000003">
    <property type="protein sequence ID" value="MFD2798393.1"/>
    <property type="molecule type" value="Genomic_DNA"/>
</dbReference>
<comment type="function">
    <text evidence="7">A translation factor that gates the progression of the 70S ribosomal initiation complex (IC, containing tRNA(fMet) in the P-site) into the translation elongation cycle by using a mechanism sensitive to the ATP/ADP ratio. Binds to the 70S ribosome E-site where it modulates the state of the translating ribosome during subunit translocation. ATP hydrolysis probably frees it from the ribosome, which can enter the elongation phase.</text>
</comment>
<evidence type="ECO:0000259" key="8">
    <source>
        <dbReference type="PROSITE" id="PS50893"/>
    </source>
</evidence>
<name>A0ABW5W3C3_9PSEU</name>
<keyword evidence="10" id="KW-1185">Reference proteome</keyword>
<dbReference type="SMART" id="SM00382">
    <property type="entry name" value="AAA"/>
    <property type="match status" value="2"/>
</dbReference>
<keyword evidence="2 7" id="KW-0820">tRNA-binding</keyword>
<dbReference type="Proteomes" id="UP001597478">
    <property type="component" value="Unassembled WGS sequence"/>
</dbReference>
<proteinExistence type="inferred from homology"/>
<dbReference type="CDD" id="cd03221">
    <property type="entry name" value="ABCF_EF-3"/>
    <property type="match status" value="2"/>
</dbReference>
<dbReference type="HAMAP" id="MF_00847">
    <property type="entry name" value="EttA"/>
    <property type="match status" value="1"/>
</dbReference>
<dbReference type="InterPro" id="IPR003593">
    <property type="entry name" value="AAA+_ATPase"/>
</dbReference>
<evidence type="ECO:0000313" key="10">
    <source>
        <dbReference type="Proteomes" id="UP001597478"/>
    </source>
</evidence>
<keyword evidence="3 7" id="KW-0699">rRNA-binding</keyword>
<keyword evidence="5 7" id="KW-0067">ATP-binding</keyword>
<comment type="domain">
    <text evidence="7">The P-site tRNA interaction motif (PtIM domain) probably interacts with the P-site tRNA(fMet) as well as the 23S rRNA.</text>
</comment>